<protein>
    <submittedName>
        <fullName evidence="2">Uncharacterized protein</fullName>
    </submittedName>
</protein>
<feature type="compositionally biased region" description="Basic and acidic residues" evidence="1">
    <location>
        <begin position="57"/>
        <end position="81"/>
    </location>
</feature>
<accession>A0A401GUM9</accession>
<gene>
    <name evidence="2" type="ORF">SCP_0804300</name>
</gene>
<evidence type="ECO:0000313" key="3">
    <source>
        <dbReference type="Proteomes" id="UP000287166"/>
    </source>
</evidence>
<proteinExistence type="predicted"/>
<evidence type="ECO:0000313" key="2">
    <source>
        <dbReference type="EMBL" id="GBE85906.1"/>
    </source>
</evidence>
<dbReference type="GeneID" id="38782823"/>
<organism evidence="2 3">
    <name type="scientific">Sparassis crispa</name>
    <dbReference type="NCBI Taxonomy" id="139825"/>
    <lineage>
        <taxon>Eukaryota</taxon>
        <taxon>Fungi</taxon>
        <taxon>Dikarya</taxon>
        <taxon>Basidiomycota</taxon>
        <taxon>Agaricomycotina</taxon>
        <taxon>Agaricomycetes</taxon>
        <taxon>Polyporales</taxon>
        <taxon>Sparassidaceae</taxon>
        <taxon>Sparassis</taxon>
    </lineage>
</organism>
<sequence length="177" mass="20270">MFNVAWTRHHMTCDHIKRDTPTPTVLPTSPSLTPDILARPELPRHLKTIVPSLDQENQPRKLVRESVGVKEAEERRKERRPEKKVRKQPQRYQEQEWTLCKHNDARGTPAPSPPTALSPCTHLTEHTMMPTASMPQRRSTRMRVAPMMQDVNDAPTTSPAPGALLTWGMHAPWLEEL</sequence>
<feature type="region of interest" description="Disordered" evidence="1">
    <location>
        <begin position="53"/>
        <end position="96"/>
    </location>
</feature>
<comment type="caution">
    <text evidence="2">The sequence shown here is derived from an EMBL/GenBank/DDBJ whole genome shotgun (WGS) entry which is preliminary data.</text>
</comment>
<dbReference type="EMBL" id="BFAD01000008">
    <property type="protein sequence ID" value="GBE85906.1"/>
    <property type="molecule type" value="Genomic_DNA"/>
</dbReference>
<dbReference type="Proteomes" id="UP000287166">
    <property type="component" value="Unassembled WGS sequence"/>
</dbReference>
<dbReference type="InParanoid" id="A0A401GUM9"/>
<keyword evidence="3" id="KW-1185">Reference proteome</keyword>
<dbReference type="RefSeq" id="XP_027616819.1">
    <property type="nucleotide sequence ID" value="XM_027761018.1"/>
</dbReference>
<dbReference type="AlphaFoldDB" id="A0A401GUM9"/>
<evidence type="ECO:0000256" key="1">
    <source>
        <dbReference type="SAM" id="MobiDB-lite"/>
    </source>
</evidence>
<reference evidence="2 3" key="1">
    <citation type="journal article" date="2018" name="Sci. Rep.">
        <title>Genome sequence of the cauliflower mushroom Sparassis crispa (Hanabiratake) and its association with beneficial usage.</title>
        <authorList>
            <person name="Kiyama R."/>
            <person name="Furutani Y."/>
            <person name="Kawaguchi K."/>
            <person name="Nakanishi T."/>
        </authorList>
    </citation>
    <scope>NUCLEOTIDE SEQUENCE [LARGE SCALE GENOMIC DNA]</scope>
</reference>
<name>A0A401GUM9_9APHY</name>